<reference evidence="1" key="2">
    <citation type="submission" date="2022-06" db="UniProtKB">
        <authorList>
            <consortium name="EnsemblMetazoa"/>
        </authorList>
    </citation>
    <scope>IDENTIFICATION</scope>
    <source>
        <strain evidence="1">DF5081</strain>
    </source>
</reference>
<organism evidence="1 2">
    <name type="scientific">Caenorhabditis japonica</name>
    <dbReference type="NCBI Taxonomy" id="281687"/>
    <lineage>
        <taxon>Eukaryota</taxon>
        <taxon>Metazoa</taxon>
        <taxon>Ecdysozoa</taxon>
        <taxon>Nematoda</taxon>
        <taxon>Chromadorea</taxon>
        <taxon>Rhabditida</taxon>
        <taxon>Rhabditina</taxon>
        <taxon>Rhabditomorpha</taxon>
        <taxon>Rhabditoidea</taxon>
        <taxon>Rhabditidae</taxon>
        <taxon>Peloderinae</taxon>
        <taxon>Caenorhabditis</taxon>
    </lineage>
</organism>
<keyword evidence="2" id="KW-1185">Reference proteome</keyword>
<protein>
    <submittedName>
        <fullName evidence="1">Uncharacterized protein</fullName>
    </submittedName>
</protein>
<proteinExistence type="predicted"/>
<reference evidence="2" key="1">
    <citation type="submission" date="2010-08" db="EMBL/GenBank/DDBJ databases">
        <authorList>
            <consortium name="Caenorhabditis japonica Sequencing Consortium"/>
            <person name="Wilson R.K."/>
        </authorList>
    </citation>
    <scope>NUCLEOTIDE SEQUENCE [LARGE SCALE GENOMIC DNA]</scope>
    <source>
        <strain evidence="2">DF5081</strain>
    </source>
</reference>
<accession>A0A8R1E2E0</accession>
<evidence type="ECO:0000313" key="1">
    <source>
        <dbReference type="EnsemblMetazoa" id="CJA20043.1"/>
    </source>
</evidence>
<dbReference type="Proteomes" id="UP000005237">
    <property type="component" value="Unassembled WGS sequence"/>
</dbReference>
<dbReference type="AlphaFoldDB" id="A0A8R1E2E0"/>
<sequence>MRPVLFRVGGQSGCPQKLKRDSFFIIINYDLMRPNWLFGPPLQPIVASRRVQKYRKATRLFVTKPDEQLSSIPPSAGG</sequence>
<dbReference type="EnsemblMetazoa" id="CJA20043.1">
    <property type="protein sequence ID" value="CJA20043.1"/>
    <property type="gene ID" value="WBGene00175614"/>
</dbReference>
<evidence type="ECO:0000313" key="2">
    <source>
        <dbReference type="Proteomes" id="UP000005237"/>
    </source>
</evidence>
<name>A0A8R1E2E0_CAEJA</name>